<reference evidence="3" key="1">
    <citation type="journal article" date="2019" name="Int. J. Syst. Evol. Microbiol.">
        <title>The Global Catalogue of Microorganisms (GCM) 10K type strain sequencing project: providing services to taxonomists for standard genome sequencing and annotation.</title>
        <authorList>
            <consortium name="The Broad Institute Genomics Platform"/>
            <consortium name="The Broad Institute Genome Sequencing Center for Infectious Disease"/>
            <person name="Wu L."/>
            <person name="Ma J."/>
        </authorList>
    </citation>
    <scope>NUCLEOTIDE SEQUENCE [LARGE SCALE GENOMIC DNA]</scope>
    <source>
        <strain evidence="3">NCAIM B.01391</strain>
    </source>
</reference>
<gene>
    <name evidence="2" type="ORF">ACFPOB_27275</name>
</gene>
<accession>A0ABW0J047</accession>
<feature type="transmembrane region" description="Helical" evidence="1">
    <location>
        <begin position="7"/>
        <end position="27"/>
    </location>
</feature>
<organism evidence="2 3">
    <name type="scientific">Bosea eneae</name>
    <dbReference type="NCBI Taxonomy" id="151454"/>
    <lineage>
        <taxon>Bacteria</taxon>
        <taxon>Pseudomonadati</taxon>
        <taxon>Pseudomonadota</taxon>
        <taxon>Alphaproteobacteria</taxon>
        <taxon>Hyphomicrobiales</taxon>
        <taxon>Boseaceae</taxon>
        <taxon>Bosea</taxon>
    </lineage>
</organism>
<dbReference type="RefSeq" id="WP_377801416.1">
    <property type="nucleotide sequence ID" value="NZ_JBHSLW010000067.1"/>
</dbReference>
<evidence type="ECO:0000313" key="2">
    <source>
        <dbReference type="EMBL" id="MFC5423251.1"/>
    </source>
</evidence>
<protein>
    <submittedName>
        <fullName evidence="2">Uncharacterized protein</fullName>
    </submittedName>
</protein>
<keyword evidence="1" id="KW-0812">Transmembrane</keyword>
<comment type="caution">
    <text evidence="2">The sequence shown here is derived from an EMBL/GenBank/DDBJ whole genome shotgun (WGS) entry which is preliminary data.</text>
</comment>
<sequence>MNDPIKLLVSSLAAPVRILLMAAFLLLAKMGWFTWLTPENYHERVNALMDFLVVAVPAGYAIWAFFKTWREKQPAAVVSAAAALPEVARIVTTPEIAAKVDDPTVTARTTL</sequence>
<evidence type="ECO:0000313" key="3">
    <source>
        <dbReference type="Proteomes" id="UP001596053"/>
    </source>
</evidence>
<name>A0ABW0J047_9HYPH</name>
<proteinExistence type="predicted"/>
<keyword evidence="1" id="KW-0472">Membrane</keyword>
<feature type="transmembrane region" description="Helical" evidence="1">
    <location>
        <begin position="47"/>
        <end position="66"/>
    </location>
</feature>
<keyword evidence="3" id="KW-1185">Reference proteome</keyword>
<evidence type="ECO:0000256" key="1">
    <source>
        <dbReference type="SAM" id="Phobius"/>
    </source>
</evidence>
<dbReference type="EMBL" id="JBHSLW010000067">
    <property type="protein sequence ID" value="MFC5423251.1"/>
    <property type="molecule type" value="Genomic_DNA"/>
</dbReference>
<keyword evidence="1" id="KW-1133">Transmembrane helix</keyword>
<dbReference type="Proteomes" id="UP001596053">
    <property type="component" value="Unassembled WGS sequence"/>
</dbReference>